<reference evidence="3" key="1">
    <citation type="submission" date="2011-05" db="EMBL/GenBank/DDBJ databases">
        <title>The genome sequence of Vittaforma corneae strain ATCC 50505.</title>
        <authorList>
            <consortium name="The Broad Institute Genome Sequencing Platform"/>
            <person name="Cuomo C."/>
            <person name="Didier E."/>
            <person name="Bowers L."/>
            <person name="Young S.K."/>
            <person name="Zeng Q."/>
            <person name="Gargeya S."/>
            <person name="Fitzgerald M."/>
            <person name="Haas B."/>
            <person name="Abouelleil A."/>
            <person name="Alvarado L."/>
            <person name="Arachchi H.M."/>
            <person name="Berlin A."/>
            <person name="Chapman S.B."/>
            <person name="Gearin G."/>
            <person name="Goldberg J."/>
            <person name="Griggs A."/>
            <person name="Gujja S."/>
            <person name="Hansen M."/>
            <person name="Heiman D."/>
            <person name="Howarth C."/>
            <person name="Larimer J."/>
            <person name="Lui A."/>
            <person name="MacDonald P.J.P."/>
            <person name="McCowen C."/>
            <person name="Montmayeur A."/>
            <person name="Murphy C."/>
            <person name="Neiman D."/>
            <person name="Pearson M."/>
            <person name="Priest M."/>
            <person name="Roberts A."/>
            <person name="Saif S."/>
            <person name="Shea T."/>
            <person name="Sisk P."/>
            <person name="Stolte C."/>
            <person name="Sykes S."/>
            <person name="Wortman J."/>
            <person name="Nusbaum C."/>
            <person name="Birren B."/>
        </authorList>
    </citation>
    <scope>NUCLEOTIDE SEQUENCE [LARGE SCALE GENOMIC DNA]</scope>
    <source>
        <strain evidence="3">ATCC 50505</strain>
    </source>
</reference>
<gene>
    <name evidence="2" type="ORF">VICG_00801</name>
</gene>
<feature type="transmembrane region" description="Helical" evidence="1">
    <location>
        <begin position="83"/>
        <end position="107"/>
    </location>
</feature>
<dbReference type="RefSeq" id="XP_007604250.1">
    <property type="nucleotide sequence ID" value="XM_007604188.1"/>
</dbReference>
<accession>L2GMP2</accession>
<evidence type="ECO:0000313" key="2">
    <source>
        <dbReference type="EMBL" id="ELA42158.1"/>
    </source>
</evidence>
<dbReference type="HOGENOM" id="CLU_087704_0_0_1"/>
<protein>
    <submittedName>
        <fullName evidence="2">Uncharacterized protein</fullName>
    </submittedName>
</protein>
<organism evidence="2 3">
    <name type="scientific">Vittaforma corneae (strain ATCC 50505)</name>
    <name type="common">Microsporidian parasite</name>
    <name type="synonym">Nosema corneum</name>
    <dbReference type="NCBI Taxonomy" id="993615"/>
    <lineage>
        <taxon>Eukaryota</taxon>
        <taxon>Fungi</taxon>
        <taxon>Fungi incertae sedis</taxon>
        <taxon>Microsporidia</taxon>
        <taxon>Nosematidae</taxon>
        <taxon>Vittaforma</taxon>
    </lineage>
</organism>
<keyword evidence="1" id="KW-0812">Transmembrane</keyword>
<keyword evidence="1" id="KW-1133">Transmembrane helix</keyword>
<dbReference type="GeneID" id="19881515"/>
<dbReference type="Proteomes" id="UP000011082">
    <property type="component" value="Unassembled WGS sequence"/>
</dbReference>
<feature type="transmembrane region" description="Helical" evidence="1">
    <location>
        <begin position="192"/>
        <end position="217"/>
    </location>
</feature>
<dbReference type="EMBL" id="JH370134">
    <property type="protein sequence ID" value="ELA42158.1"/>
    <property type="molecule type" value="Genomic_DNA"/>
</dbReference>
<keyword evidence="3" id="KW-1185">Reference proteome</keyword>
<dbReference type="AlphaFoldDB" id="L2GMP2"/>
<feature type="transmembrane region" description="Helical" evidence="1">
    <location>
        <begin position="160"/>
        <end position="180"/>
    </location>
</feature>
<evidence type="ECO:0000256" key="1">
    <source>
        <dbReference type="SAM" id="Phobius"/>
    </source>
</evidence>
<feature type="transmembrane region" description="Helical" evidence="1">
    <location>
        <begin position="127"/>
        <end position="148"/>
    </location>
</feature>
<evidence type="ECO:0000313" key="3">
    <source>
        <dbReference type="Proteomes" id="UP000011082"/>
    </source>
</evidence>
<feature type="transmembrane region" description="Helical" evidence="1">
    <location>
        <begin position="53"/>
        <end position="71"/>
    </location>
</feature>
<dbReference type="InParanoid" id="L2GMP2"/>
<sequence>MNNTMKKSDDISDMFTGTKNALTTKNVLTVLQSEPFGPLMVKIYTFFSTDTGLYLYLGVLCIVVLLAYLLINHENYYKYKPFFITGYCLLFFKIVFYVFTCGVMSSIIGDVSSAGSLPIYYNILYLYGTRVLFVELLMLGLLQDLLLFERKKETRRLTTLFKWFVMIFCIVANVWFYDIFSSFSDKVSGEGMVVIIIMLAMQIFLLCVLPFIIYLLFMVVEFLKKVGDFVENVIDYVIRKIVAVASLLFTSKSVSKQEQDTRSGSVLEKETDVLNLTFNKF</sequence>
<keyword evidence="1" id="KW-0472">Membrane</keyword>
<proteinExistence type="predicted"/>
<dbReference type="VEuPathDB" id="MicrosporidiaDB:VICG_00801"/>
<name>L2GMP2_VITCO</name>